<dbReference type="PANTHER" id="PTHR38478:SF1">
    <property type="entry name" value="ZINC DEPENDENT METALLOPROTEASE DOMAIN LIPOPROTEIN"/>
    <property type="match status" value="1"/>
</dbReference>
<reference evidence="5 6" key="1">
    <citation type="submission" date="2020-08" db="EMBL/GenBank/DDBJ databases">
        <title>Genomic Encyclopedia of Type Strains, Phase IV (KMG-IV): sequencing the most valuable type-strain genomes for metagenomic binning, comparative biology and taxonomic classification.</title>
        <authorList>
            <person name="Goeker M."/>
        </authorList>
    </citation>
    <scope>NUCLEOTIDE SEQUENCE [LARGE SCALE GENOMIC DNA]</scope>
    <source>
        <strain evidence="5 6">DSM 29007</strain>
    </source>
</reference>
<evidence type="ECO:0000259" key="3">
    <source>
        <dbReference type="Pfam" id="PF16313"/>
    </source>
</evidence>
<dbReference type="AlphaFoldDB" id="A0A841H642"/>
<keyword evidence="2" id="KW-0732">Signal</keyword>
<organism evidence="5 6">
    <name type="scientific">Longimicrobium terrae</name>
    <dbReference type="NCBI Taxonomy" id="1639882"/>
    <lineage>
        <taxon>Bacteria</taxon>
        <taxon>Pseudomonadati</taxon>
        <taxon>Gemmatimonadota</taxon>
        <taxon>Longimicrobiia</taxon>
        <taxon>Longimicrobiales</taxon>
        <taxon>Longimicrobiaceae</taxon>
        <taxon>Longimicrobium</taxon>
    </lineage>
</organism>
<evidence type="ECO:0000256" key="2">
    <source>
        <dbReference type="SAM" id="SignalP"/>
    </source>
</evidence>
<evidence type="ECO:0000313" key="6">
    <source>
        <dbReference type="Proteomes" id="UP000582837"/>
    </source>
</evidence>
<feature type="domain" description="EcxA zinc-binding" evidence="3">
    <location>
        <begin position="409"/>
        <end position="716"/>
    </location>
</feature>
<evidence type="ECO:0000259" key="4">
    <source>
        <dbReference type="Pfam" id="PF17148"/>
    </source>
</evidence>
<dbReference type="CDD" id="cd04276">
    <property type="entry name" value="ZnMc_MMP_like_2"/>
    <property type="match status" value="1"/>
</dbReference>
<dbReference type="InterPro" id="IPR032534">
    <property type="entry name" value="EcxA_zinc-bd"/>
</dbReference>
<dbReference type="InterPro" id="IPR033413">
    <property type="entry name" value="DUF5117"/>
</dbReference>
<accession>A0A841H642</accession>
<dbReference type="SUPFAM" id="SSF55486">
    <property type="entry name" value="Metalloproteases ('zincins'), catalytic domain"/>
    <property type="match status" value="1"/>
</dbReference>
<gene>
    <name evidence="5" type="ORF">HNQ61_005221</name>
</gene>
<dbReference type="InterPro" id="IPR034032">
    <property type="entry name" value="Zn_MMP-like_bac"/>
</dbReference>
<dbReference type="Pfam" id="PF17148">
    <property type="entry name" value="DUF5117"/>
    <property type="match status" value="1"/>
</dbReference>
<dbReference type="RefSeq" id="WP_170034236.1">
    <property type="nucleotide sequence ID" value="NZ_JABDTL010000001.1"/>
</dbReference>
<feature type="signal peptide" evidence="2">
    <location>
        <begin position="1"/>
        <end position="24"/>
    </location>
</feature>
<dbReference type="Proteomes" id="UP000582837">
    <property type="component" value="Unassembled WGS sequence"/>
</dbReference>
<comment type="caution">
    <text evidence="5">The sequence shown here is derived from an EMBL/GenBank/DDBJ whole genome shotgun (WGS) entry which is preliminary data.</text>
</comment>
<protein>
    <recommendedName>
        <fullName evidence="7">Peptidase</fullName>
    </recommendedName>
</protein>
<dbReference type="Pfam" id="PF16313">
    <property type="entry name" value="DUF4953"/>
    <property type="match status" value="1"/>
</dbReference>
<proteinExistence type="predicted"/>
<feature type="domain" description="DUF5117" evidence="4">
    <location>
        <begin position="89"/>
        <end position="281"/>
    </location>
</feature>
<name>A0A841H642_9BACT</name>
<feature type="chain" id="PRO_5032678327" description="Peptidase" evidence="2">
    <location>
        <begin position="25"/>
        <end position="813"/>
    </location>
</feature>
<feature type="region of interest" description="Disordered" evidence="1">
    <location>
        <begin position="793"/>
        <end position="813"/>
    </location>
</feature>
<evidence type="ECO:0000313" key="5">
    <source>
        <dbReference type="EMBL" id="MBB6073550.1"/>
    </source>
</evidence>
<evidence type="ECO:0000256" key="1">
    <source>
        <dbReference type="SAM" id="MobiDB-lite"/>
    </source>
</evidence>
<dbReference type="PANTHER" id="PTHR38478">
    <property type="entry name" value="PEPTIDASE M1A AND M12B"/>
    <property type="match status" value="1"/>
</dbReference>
<evidence type="ECO:0008006" key="7">
    <source>
        <dbReference type="Google" id="ProtNLM"/>
    </source>
</evidence>
<sequence length="813" mass="89937">MRFATRWAVLAVLLLAPAVPAPHAAAQAPLPSIAEKTRGMERRDGFVPVYWDASAGKLWMEVPRTGEELIYVVSLPAGLGSNDIGLDRGQIGGERLVRFDRVGPRVLLVQPNQAYRAVSPDENERRAVEQSFAQSVLWGFTVAAETDGRVLVDATDFVLRDAHGVVAALRRSRQGDYRLDATRSALYLQNTRGFPRNTEIEATLTFTGDNPGSLVRDVTPTPEAITLRQRLSFVALPPPGYRPRRSDPRGGFFGISYFDYATPVGEDIVQRMISRHRLEKRDPSAAMSEAVEPIVYYVDRGAPEPIRSALLDGARWWNQAFEAAGYRDAFRVELLPEGADPMDVRYNVIQWVHRSTRGWSYGNTVTDPRTGEIIKGHVTLGSLRVRQDYLIAEGLLAPYATGTERPAELERMALARIRQLAAHEVGHTLGLVHNYIASAQGRASVMDYPHPLVQLRADGTIDLSEAYTAEIGPWDKVAITWGYRDPPAGANEQAALDAVLAEARARGITLLTDQDARPAGSVSPVAHLWDNGADATAELRRTMRVRRAALDRFGQNAIRAGRPLATLEEVLVPVYLHHRYQVEAASKALGGVDYTYALRGDGQTPLTPVPAAQQRAALDALLATLDPAELALPRPLLALIPPRPMTYDPTRELFDRWTGMGFDAISPATAAADMTVGMILNPERAARLVEQGALDRRMPNLEWTLNQLVERTFRQRPDDEYLREIDRAVERVVVERLMVLAESAPMPQVRATAQQVLLNISRMITEHAVPYDAHGALLVSDIKRFVERPYQPQQRIAVPDAPPGQPIGSEDEF</sequence>
<keyword evidence="6" id="KW-1185">Reference proteome</keyword>
<dbReference type="EMBL" id="JACHIA010000026">
    <property type="protein sequence ID" value="MBB6073550.1"/>
    <property type="molecule type" value="Genomic_DNA"/>
</dbReference>